<feature type="region of interest" description="Disordered" evidence="6">
    <location>
        <begin position="2154"/>
        <end position="2183"/>
    </location>
</feature>
<accession>D8U571</accession>
<dbReference type="PANTHER" id="PTHR44329">
    <property type="entry name" value="SERINE/THREONINE-PROTEIN KINASE TNNI3K-RELATED"/>
    <property type="match status" value="1"/>
</dbReference>
<evidence type="ECO:0000256" key="5">
    <source>
        <dbReference type="PROSITE-ProRule" id="PRU10141"/>
    </source>
</evidence>
<feature type="compositionally biased region" description="Low complexity" evidence="6">
    <location>
        <begin position="2240"/>
        <end position="2260"/>
    </location>
</feature>
<feature type="compositionally biased region" description="Low complexity" evidence="6">
    <location>
        <begin position="1394"/>
        <end position="1408"/>
    </location>
</feature>
<dbReference type="OrthoDB" id="532330at2759"/>
<organism evidence="9">
    <name type="scientific">Volvox carteri f. nagariensis</name>
    <dbReference type="NCBI Taxonomy" id="3068"/>
    <lineage>
        <taxon>Eukaryota</taxon>
        <taxon>Viridiplantae</taxon>
        <taxon>Chlorophyta</taxon>
        <taxon>core chlorophytes</taxon>
        <taxon>Chlorophyceae</taxon>
        <taxon>CS clade</taxon>
        <taxon>Chlamydomonadales</taxon>
        <taxon>Volvocaceae</taxon>
        <taxon>Volvox</taxon>
    </lineage>
</organism>
<evidence type="ECO:0000259" key="7">
    <source>
        <dbReference type="PROSITE" id="PS50011"/>
    </source>
</evidence>
<feature type="compositionally biased region" description="Low complexity" evidence="6">
    <location>
        <begin position="1147"/>
        <end position="1175"/>
    </location>
</feature>
<feature type="compositionally biased region" description="Low complexity" evidence="6">
    <location>
        <begin position="633"/>
        <end position="644"/>
    </location>
</feature>
<feature type="region of interest" description="Disordered" evidence="6">
    <location>
        <begin position="625"/>
        <end position="647"/>
    </location>
</feature>
<keyword evidence="4 5" id="KW-0067">ATP-binding</keyword>
<dbReference type="SUPFAM" id="SSF56112">
    <property type="entry name" value="Protein kinase-like (PK-like)"/>
    <property type="match status" value="2"/>
</dbReference>
<feature type="compositionally biased region" description="Low complexity" evidence="6">
    <location>
        <begin position="1797"/>
        <end position="1810"/>
    </location>
</feature>
<feature type="compositionally biased region" description="Low complexity" evidence="6">
    <location>
        <begin position="948"/>
        <end position="959"/>
    </location>
</feature>
<dbReference type="InterPro" id="IPR000719">
    <property type="entry name" value="Prot_kinase_dom"/>
</dbReference>
<feature type="compositionally biased region" description="Gly residues" evidence="6">
    <location>
        <begin position="1851"/>
        <end position="1862"/>
    </location>
</feature>
<dbReference type="eggNOG" id="KOG0192">
    <property type="taxonomic scope" value="Eukaryota"/>
</dbReference>
<feature type="compositionally biased region" description="Low complexity" evidence="6">
    <location>
        <begin position="2457"/>
        <end position="2476"/>
    </location>
</feature>
<feature type="region of interest" description="Disordered" evidence="6">
    <location>
        <begin position="1394"/>
        <end position="1432"/>
    </location>
</feature>
<name>D8U571_VOLCA</name>
<feature type="region of interest" description="Disordered" evidence="6">
    <location>
        <begin position="940"/>
        <end position="959"/>
    </location>
</feature>
<dbReference type="InterPro" id="IPR008271">
    <property type="entry name" value="Ser/Thr_kinase_AS"/>
</dbReference>
<dbReference type="InterPro" id="IPR017441">
    <property type="entry name" value="Protein_kinase_ATP_BS"/>
</dbReference>
<dbReference type="EMBL" id="GL378359">
    <property type="protein sequence ID" value="EFJ45099.1"/>
    <property type="molecule type" value="Genomic_DNA"/>
</dbReference>
<keyword evidence="1" id="KW-0808">Transferase</keyword>
<feature type="region of interest" description="Disordered" evidence="6">
    <location>
        <begin position="1146"/>
        <end position="1207"/>
    </location>
</feature>
<sequence length="2476" mass="258459">MPLFACFTGTPAAQEPEPLQETDILAQEWIATPPMDCPFERPEGRPISFKAREPVSAQAIATSRRNKGTQMEPQHLCAEHGGLLGCNGCLCRVGYGINGGTCLQFRPAIQRVGASRHPADATGVPLPVAHVPQRGAGGIAVSSRDSGDAAPSHSLEQRPAEDLPGDWQMLFEEHGLNQFAAVALMNADAEVVGVLSLAAKGPVRPPGWTPEALHSAVGLMSPHIRRAQAVLASPALSQLHAAATFSDLVNAAAEAAVDVAAAVAYVRGQSRVAFIGEELGAAAIFQQDKQEGDAAAAQLPLLKARRSSCEFVTLRCGGGSAVRKSVASLAAYSRLSMDVASGVADRTFTATTGTERTMTAATDQLKRESWTPQQTVVTLPSFTFPSSKSACKGHTLTLGKTLLSEALSKQVAGLCIDDCQTYTVSMKAYPRDLVLSRGAVMPLSLALATISGESRPRMALYVTYGTSLPRPLLQAVVQELQQLLQDAVHRKGKLPSVPAPRISGEQLSDPCEEPQSFPPNEGRMLSFLLGAGAGSNVPRGEPAAAAAGEAANATPAFGRISLPQRAPSAPQGPEAAAAAAALMAGGATVPSHVHALGLAPGHSGSQIGGVALQSGEISVQSPPVLSPATPPVGGAAPRSPHARGAGAGGGAAVSAFAAAATAADAAAIEGEALEGDLDMEFAGRRVGGGVGGSGSLLQEAQCYQVRSQSACDAVGASAEVHGKLRARVGVRSVSFRLEAAHTPRGASKLAPIIASMHDRLRAAQAVQMTFVRSEAHKTDLKSLKLLQEIGQGGYGTVYRGTFHGTEVAVKIIKQSRLAGVQSSSNLLASSHGLGLHKQNLHDAIELVASVSMSHINIVQVPAYFMDVRLEKPEDFNPLDSVDQPTDSRPFRLVHSPSLLESPAPGQEAHGNVAMALVLEYCDCGSLCDAILNRKFIERVTPKRPPPQSGASASSSPASSAPAKTYLAINMRSVYLTLLEIALALRHMHSLALVHCDLKPQNVLLKSSPRDPRGFTAKLSDFGLAKMMAHDDEGQLVIDEAVASGTITHVAPEVLLGQKALGAAVDIYAFGVLMYQVLCGMKVYDKTMSASAIANAVAHRMMRPQLPAWVPFNYRSLAQACWHHLPSSRPTADELVRHLERALEAKRASSSYSSHTGTGTGTAAATAGASAAGSAGRSPQPRPQAPVPTTAASGSAVDQDRSEILQDGKQGVSGTLMVLLASIMKELVAAGRSPGQRGLYQVGPPAVYYGRWMVVSTFGRMPSDLRVPRRSSCLPKADGAHVCTSTNTPLDVRPRPPGLEWPCGIFVLSTADFWAATAACAGLGTASTAGRAYSSDPRFNGSAPAAILRMRQECPCQSLMYRSAVGLMPSGAAPAAAPPGAIAIAATASTPTTATASAATLPPGAASGADGIAVSSRDSGDTAPSHSLEQRPAEDLPGDWQMLFEEHGLNQFAAVLWTTEAGEPVGVLSLAAQGPVRPPGWTPEALHSAVGLMSPHIRRAQAVLASPALSQLHAAATFSDLVNAVAEAAVDVAAAVAYVRGQSRVAFIGENMAVAAIFQQQRPQPSEGDPLASVPLLKVRRSSCDFVMMPSALRKSATTTTFARISMDGLTTGPGEAERGGTIADSLKRESWNQRHGSTTTTTTATNANAHASNCNASFTLSFPKGPPCKGHTLLLHRTLLDEALSKQVAGLCIDDCQTYTVSMKAYPRDLVLSRGAVMPLSLALATISGESRPRMALYVTYGTSLPRPLLQAVVQELQQLLQAILPVITSKFNGIVRPEYHYLVSQLQDATQRRGKPSAAQASATATTPSGDPLDEPYDGGGPEEQRALSFILPGDAVPPALPSLTPSFRAGGGGGGGGGGDRASPSCAPPTPTAAAQAQPPRPSGGQAHVVRPPSGPSSPPAPLALLTLAHFTGGGSQRPTLPSNGAATEGDTVAAAAAAGAAAAGAAATREPLEGDIDLDYPARRGSAAHLSRLALAAGLTAESSGRSQSASESDAAQTRRLLPGLATRSVSFHLEAAQVPRGASKLAPIIASMHDRLRAAQAVQMTISGRSEARQQDLRSIKLLQEIGQGGYGTVYRGTFHGTEVAVKIIKQSRLAGVQSSSNLLASSHGLGLHKQNLHDAIELVASVSMSHINIVQVPAYFMDVRLEKPDDMSRDSVDAPSESRPFRLRHSPSLMESPKAGQELYGEGAMALVLEYCDCGSLCDAILNRKFIERVTPKKPPQTGGVAGGSGATPQSGPSTSSAFSSSPSSSSPASSAPAKTYLAINMRSVYLTLLEIALALRHMHSLALVHCDLKPQNVLLKSSPRDPRGFTAKLSDFGLAKMMAHDDEGQLVIDEAVASGTITHVAPEVLLGQRSLGAAVDIYAFGILMYQLLCGVKVYDKVKSASVIANAVAHRFMRPKMPSWVPYSYRSLAEACWAHEPSARPTADELVRHLEQAIESKRSGGSKSKMAPQQQQQPQPQQPQQQLHSKS</sequence>
<dbReference type="PANTHER" id="PTHR44329:SF214">
    <property type="entry name" value="PROTEIN KINASE DOMAIN-CONTAINING PROTEIN"/>
    <property type="match status" value="1"/>
</dbReference>
<dbReference type="InterPro" id="IPR051681">
    <property type="entry name" value="Ser/Thr_Kinases-Pseudokinases"/>
</dbReference>
<evidence type="ECO:0000256" key="1">
    <source>
        <dbReference type="ARBA" id="ARBA00022679"/>
    </source>
</evidence>
<dbReference type="InParanoid" id="D8U571"/>
<dbReference type="KEGG" id="vcn:VOLCADRAFT_94591"/>
<dbReference type="SMART" id="SM00220">
    <property type="entry name" value="S_TKc"/>
    <property type="match status" value="2"/>
</dbReference>
<feature type="binding site" evidence="5">
    <location>
        <position position="2091"/>
    </location>
    <ligand>
        <name>ATP</name>
        <dbReference type="ChEBI" id="CHEBI:30616"/>
    </ligand>
</feature>
<evidence type="ECO:0000313" key="9">
    <source>
        <dbReference type="Proteomes" id="UP000001058"/>
    </source>
</evidence>
<feature type="region of interest" description="Disordered" evidence="6">
    <location>
        <begin position="1840"/>
        <end position="1905"/>
    </location>
</feature>
<feature type="domain" description="Protein kinase" evidence="7">
    <location>
        <begin position="2064"/>
        <end position="2443"/>
    </location>
</feature>
<gene>
    <name evidence="8" type="ORF">VOLCADRAFT_94591</name>
</gene>
<dbReference type="GeneID" id="9616565"/>
<dbReference type="InterPro" id="IPR011009">
    <property type="entry name" value="Kinase-like_dom_sf"/>
</dbReference>
<feature type="region of interest" description="Disordered" evidence="6">
    <location>
        <begin position="1793"/>
        <end position="1826"/>
    </location>
</feature>
<dbReference type="RefSeq" id="XP_002953775.1">
    <property type="nucleotide sequence ID" value="XM_002953729.1"/>
</dbReference>
<feature type="domain" description="Protein kinase" evidence="7">
    <location>
        <begin position="783"/>
        <end position="1140"/>
    </location>
</feature>
<evidence type="ECO:0000256" key="4">
    <source>
        <dbReference type="ARBA" id="ARBA00022840"/>
    </source>
</evidence>
<evidence type="ECO:0000256" key="3">
    <source>
        <dbReference type="ARBA" id="ARBA00022777"/>
    </source>
</evidence>
<evidence type="ECO:0000313" key="8">
    <source>
        <dbReference type="EMBL" id="EFJ45099.1"/>
    </source>
</evidence>
<feature type="region of interest" description="Disordered" evidence="6">
    <location>
        <begin position="2221"/>
        <end position="2260"/>
    </location>
</feature>
<reference evidence="8 9" key="1">
    <citation type="journal article" date="2010" name="Science">
        <title>Genomic analysis of organismal complexity in the multicellular green alga Volvox carteri.</title>
        <authorList>
            <person name="Prochnik S.E."/>
            <person name="Umen J."/>
            <person name="Nedelcu A.M."/>
            <person name="Hallmann A."/>
            <person name="Miller S.M."/>
            <person name="Nishii I."/>
            <person name="Ferris P."/>
            <person name="Kuo A."/>
            <person name="Mitros T."/>
            <person name="Fritz-Laylin L.K."/>
            <person name="Hellsten U."/>
            <person name="Chapman J."/>
            <person name="Simakov O."/>
            <person name="Rensing S.A."/>
            <person name="Terry A."/>
            <person name="Pangilinan J."/>
            <person name="Kapitonov V."/>
            <person name="Jurka J."/>
            <person name="Salamov A."/>
            <person name="Shapiro H."/>
            <person name="Schmutz J."/>
            <person name="Grimwood J."/>
            <person name="Lindquist E."/>
            <person name="Lucas S."/>
            <person name="Grigoriev I.V."/>
            <person name="Schmitt R."/>
            <person name="Kirk D."/>
            <person name="Rokhsar D.S."/>
        </authorList>
    </citation>
    <scope>NUCLEOTIDE SEQUENCE [LARGE SCALE GENOMIC DNA]</scope>
    <source>
        <strain evidence="9">f. Nagariensis / Eve</strain>
    </source>
</reference>
<dbReference type="Pfam" id="PF00069">
    <property type="entry name" value="Pkinase"/>
    <property type="match status" value="2"/>
</dbReference>
<dbReference type="PROSITE" id="PS00107">
    <property type="entry name" value="PROTEIN_KINASE_ATP"/>
    <property type="match status" value="2"/>
</dbReference>
<dbReference type="Gene3D" id="1.10.510.10">
    <property type="entry name" value="Transferase(Phosphotransferase) domain 1"/>
    <property type="match status" value="2"/>
</dbReference>
<feature type="compositionally biased region" description="Pro residues" evidence="6">
    <location>
        <begin position="1895"/>
        <end position="1904"/>
    </location>
</feature>
<feature type="compositionally biased region" description="Low complexity" evidence="6">
    <location>
        <begin position="1874"/>
        <end position="1889"/>
    </location>
</feature>
<dbReference type="PROSITE" id="PS00108">
    <property type="entry name" value="PROTEIN_KINASE_ST"/>
    <property type="match status" value="2"/>
</dbReference>
<feature type="region of interest" description="Disordered" evidence="6">
    <location>
        <begin position="2441"/>
        <end position="2476"/>
    </location>
</feature>
<keyword evidence="3" id="KW-0418">Kinase</keyword>
<dbReference type="PROSITE" id="PS50011">
    <property type="entry name" value="PROTEIN_KINASE_DOM"/>
    <property type="match status" value="2"/>
</dbReference>
<feature type="region of interest" description="Disordered" evidence="6">
    <location>
        <begin position="137"/>
        <end position="160"/>
    </location>
</feature>
<protein>
    <recommendedName>
        <fullName evidence="7">Protein kinase domain-containing protein</fullName>
    </recommendedName>
</protein>
<keyword evidence="2 5" id="KW-0547">Nucleotide-binding</keyword>
<evidence type="ECO:0000256" key="6">
    <source>
        <dbReference type="SAM" id="MobiDB-lite"/>
    </source>
</evidence>
<feature type="binding site" evidence="5">
    <location>
        <position position="810"/>
    </location>
    <ligand>
        <name>ATP</name>
        <dbReference type="ChEBI" id="CHEBI:30616"/>
    </ligand>
</feature>
<feature type="region of interest" description="Disordered" evidence="6">
    <location>
        <begin position="495"/>
        <end position="518"/>
    </location>
</feature>
<evidence type="ECO:0000256" key="2">
    <source>
        <dbReference type="ARBA" id="ARBA00022741"/>
    </source>
</evidence>
<dbReference type="GO" id="GO:0005524">
    <property type="term" value="F:ATP binding"/>
    <property type="evidence" value="ECO:0007669"/>
    <property type="project" value="UniProtKB-UniRule"/>
</dbReference>
<proteinExistence type="predicted"/>
<dbReference type="STRING" id="3068.D8U571"/>
<keyword evidence="9" id="KW-1185">Reference proteome</keyword>
<dbReference type="Gene3D" id="3.30.200.20">
    <property type="entry name" value="Phosphorylase Kinase, domain 1"/>
    <property type="match status" value="2"/>
</dbReference>
<dbReference type="Proteomes" id="UP000001058">
    <property type="component" value="Unassembled WGS sequence"/>
</dbReference>
<dbReference type="GO" id="GO:0004674">
    <property type="term" value="F:protein serine/threonine kinase activity"/>
    <property type="evidence" value="ECO:0007669"/>
    <property type="project" value="TreeGrafter"/>
</dbReference>